<reference evidence="4 5" key="1">
    <citation type="submission" date="2019-03" db="EMBL/GenBank/DDBJ databases">
        <title>Metabolic reconstructions from genomes of highly enriched 'Candidatus Accumulibacter' and 'Candidatus Competibacter' bioreactor populations.</title>
        <authorList>
            <person name="Annavajhala M.K."/>
            <person name="Welles L."/>
            <person name="Abbas B."/>
            <person name="Sorokin D."/>
            <person name="Park H."/>
            <person name="Van Loosdrecht M."/>
            <person name="Chandran K."/>
        </authorList>
    </citation>
    <scope>NUCLEOTIDE SEQUENCE [LARGE SCALE GENOMIC DNA]</scope>
    <source>
        <strain evidence="4 5">SBR_G</strain>
    </source>
</reference>
<evidence type="ECO:0000256" key="2">
    <source>
        <dbReference type="ARBA" id="ARBA00022729"/>
    </source>
</evidence>
<comment type="caution">
    <text evidence="4">The sequence shown here is derived from an EMBL/GenBank/DDBJ whole genome shotgun (WGS) entry which is preliminary data.</text>
</comment>
<evidence type="ECO:0000313" key="4">
    <source>
        <dbReference type="EMBL" id="NMQ19019.1"/>
    </source>
</evidence>
<dbReference type="SUPFAM" id="SSF88713">
    <property type="entry name" value="Glycoside hydrolase/deacetylase"/>
    <property type="match status" value="1"/>
</dbReference>
<protein>
    <recommendedName>
        <fullName evidence="3">NodB homology domain-containing protein</fullName>
    </recommendedName>
</protein>
<dbReference type="Pfam" id="PF01522">
    <property type="entry name" value="Polysacc_deac_1"/>
    <property type="match status" value="1"/>
</dbReference>
<dbReference type="InterPro" id="IPR002509">
    <property type="entry name" value="NODB_dom"/>
</dbReference>
<evidence type="ECO:0000259" key="3">
    <source>
        <dbReference type="PROSITE" id="PS51677"/>
    </source>
</evidence>
<dbReference type="RefSeq" id="WP_169248280.1">
    <property type="nucleotide sequence ID" value="NZ_SPMZ01000019.1"/>
</dbReference>
<keyword evidence="5" id="KW-1185">Reference proteome</keyword>
<dbReference type="PROSITE" id="PS51677">
    <property type="entry name" value="NODB"/>
    <property type="match status" value="1"/>
</dbReference>
<dbReference type="Proteomes" id="UP000760480">
    <property type="component" value="Unassembled WGS sequence"/>
</dbReference>
<dbReference type="PANTHER" id="PTHR34216:SF3">
    <property type="entry name" value="POLY-BETA-1,6-N-ACETYL-D-GLUCOSAMINE N-DEACETYLASE"/>
    <property type="match status" value="1"/>
</dbReference>
<accession>A0ABX1TLQ0</accession>
<dbReference type="EMBL" id="SPMZ01000019">
    <property type="protein sequence ID" value="NMQ19019.1"/>
    <property type="molecule type" value="Genomic_DNA"/>
</dbReference>
<dbReference type="Gene3D" id="3.20.20.370">
    <property type="entry name" value="Glycoside hydrolase/deacetylase"/>
    <property type="match status" value="1"/>
</dbReference>
<dbReference type="CDD" id="cd10967">
    <property type="entry name" value="CE4_GLA_like_6s"/>
    <property type="match status" value="1"/>
</dbReference>
<organism evidence="4 5">
    <name type="scientific">Candidatus Competibacter phosphatis</name>
    <dbReference type="NCBI Taxonomy" id="221280"/>
    <lineage>
        <taxon>Bacteria</taxon>
        <taxon>Pseudomonadati</taxon>
        <taxon>Pseudomonadota</taxon>
        <taxon>Gammaproteobacteria</taxon>
        <taxon>Candidatus Competibacteraceae</taxon>
        <taxon>Candidatus Competibacter</taxon>
    </lineage>
</organism>
<dbReference type="PANTHER" id="PTHR34216">
    <property type="match status" value="1"/>
</dbReference>
<comment type="subcellular location">
    <subcellularLocation>
        <location evidence="1">Secreted</location>
    </subcellularLocation>
</comment>
<evidence type="ECO:0000256" key="1">
    <source>
        <dbReference type="ARBA" id="ARBA00004613"/>
    </source>
</evidence>
<dbReference type="InterPro" id="IPR011330">
    <property type="entry name" value="Glyco_hydro/deAcase_b/a-brl"/>
</dbReference>
<name>A0ABX1TLQ0_9GAMM</name>
<dbReference type="InterPro" id="IPR051398">
    <property type="entry name" value="Polysacch_Deacetylase"/>
</dbReference>
<keyword evidence="2" id="KW-0732">Signal</keyword>
<proteinExistence type="predicted"/>
<evidence type="ECO:0000313" key="5">
    <source>
        <dbReference type="Proteomes" id="UP000760480"/>
    </source>
</evidence>
<sequence length="215" mass="24701">MKVVQSWDDGVVDDIRLADLLRRHQASATFNLNPGLHHAGRSFSWRYGDKEVWRLSRDELIEIYAGFEIANHSLNHPNLPDLSPTDLRREVQDSRRILQEWFRQPVRGFCYPFGGFNPAVKEAVRAAGHVYARTVTECEPILPLTDPFEFGVSCRFVDPSFWTRYEHAKASDGVFCFWGHSYELVDEAMWAELEDKIARIGADPAAEWASIEALF</sequence>
<feature type="domain" description="NodB homology" evidence="3">
    <location>
        <begin position="1"/>
        <end position="215"/>
    </location>
</feature>
<gene>
    <name evidence="4" type="ORF">E4P82_07250</name>
</gene>